<dbReference type="GO" id="GO:0030246">
    <property type="term" value="F:carbohydrate binding"/>
    <property type="evidence" value="ECO:0007669"/>
    <property type="project" value="UniProtKB-KW"/>
</dbReference>
<dbReference type="SMART" id="SM00513">
    <property type="entry name" value="SAP"/>
    <property type="match status" value="1"/>
</dbReference>
<evidence type="ECO:0000256" key="8">
    <source>
        <dbReference type="PIRSR" id="PIRSR604808-2"/>
    </source>
</evidence>
<dbReference type="GO" id="GO:0046872">
    <property type="term" value="F:metal ion binding"/>
    <property type="evidence" value="ECO:0007669"/>
    <property type="project" value="UniProtKB-KW"/>
</dbReference>
<feature type="site" description="Interaction with DNA substrate" evidence="9">
    <location>
        <position position="559"/>
    </location>
</feature>
<dbReference type="PROSITE" id="PS50800">
    <property type="entry name" value="SAP"/>
    <property type="match status" value="1"/>
</dbReference>
<dbReference type="Pfam" id="PF03372">
    <property type="entry name" value="Exo_endo_phos"/>
    <property type="match status" value="1"/>
</dbReference>
<feature type="binding site" evidence="8">
    <location>
        <position position="463"/>
    </location>
    <ligand>
        <name>Mg(2+)</name>
        <dbReference type="ChEBI" id="CHEBI:18420"/>
        <label>1</label>
    </ligand>
</feature>
<dbReference type="NCBIfam" id="TIGR00195">
    <property type="entry name" value="exoDNase_III"/>
    <property type="match status" value="1"/>
</dbReference>
<evidence type="ECO:0000256" key="11">
    <source>
        <dbReference type="SAM" id="MobiDB-lite"/>
    </source>
</evidence>
<dbReference type="Pfam" id="PF02037">
    <property type="entry name" value="SAP"/>
    <property type="match status" value="1"/>
</dbReference>
<dbReference type="SUPFAM" id="SSF68906">
    <property type="entry name" value="SAP domain"/>
    <property type="match status" value="1"/>
</dbReference>
<dbReference type="GO" id="GO:0008311">
    <property type="term" value="F:double-stranded DNA 3'-5' DNA exonuclease activity"/>
    <property type="evidence" value="ECO:0007669"/>
    <property type="project" value="TreeGrafter"/>
</dbReference>
<feature type="active site" description="Proton acceptor" evidence="7">
    <location>
        <position position="559"/>
    </location>
</feature>
<feature type="binding site" evidence="8">
    <location>
        <position position="559"/>
    </location>
    <ligand>
        <name>Mg(2+)</name>
        <dbReference type="ChEBI" id="CHEBI:18420"/>
        <label>1</label>
    </ligand>
</feature>
<evidence type="ECO:0000256" key="4">
    <source>
        <dbReference type="ARBA" id="ARBA00022734"/>
    </source>
</evidence>
<keyword evidence="4" id="KW-0430">Lectin</keyword>
<name>A0A843TF94_COLES</name>
<dbReference type="EMBL" id="NMUH01000036">
    <property type="protein sequence ID" value="MQL69391.1"/>
    <property type="molecule type" value="Genomic_DNA"/>
</dbReference>
<feature type="site" description="Transition state stabilizer" evidence="9">
    <location>
        <position position="463"/>
    </location>
</feature>
<dbReference type="PANTHER" id="PTHR22748">
    <property type="entry name" value="AP ENDONUCLEASE"/>
    <property type="match status" value="1"/>
</dbReference>
<dbReference type="InterPro" id="IPR020847">
    <property type="entry name" value="AP_endonuclease_F1_BS"/>
</dbReference>
<feature type="binding site" evidence="8">
    <location>
        <position position="332"/>
    </location>
    <ligand>
        <name>Mg(2+)</name>
        <dbReference type="ChEBI" id="CHEBI:18420"/>
        <label>1</label>
    </ligand>
</feature>
<dbReference type="SUPFAM" id="SSF56219">
    <property type="entry name" value="DNase I-like"/>
    <property type="match status" value="1"/>
</dbReference>
<dbReference type="PROSITE" id="PS00307">
    <property type="entry name" value="LECTIN_LEGUME_BETA"/>
    <property type="match status" value="1"/>
</dbReference>
<evidence type="ECO:0000256" key="9">
    <source>
        <dbReference type="PIRSR" id="PIRSR604808-3"/>
    </source>
</evidence>
<dbReference type="PANTHER" id="PTHR22748:SF6">
    <property type="entry name" value="DNA-(APURINIC OR APYRIMIDINIC SITE) ENDONUCLEASE"/>
    <property type="match status" value="1"/>
</dbReference>
<dbReference type="InterPro" id="IPR036361">
    <property type="entry name" value="SAP_dom_sf"/>
</dbReference>
<dbReference type="PROSITE" id="PS00728">
    <property type="entry name" value="AP_NUCLEASE_F1_3"/>
    <property type="match status" value="1"/>
</dbReference>
<accession>A0A843TF94</accession>
<dbReference type="EC" id="3.1.-.-" evidence="10"/>
<keyword evidence="14" id="KW-1185">Reference proteome</keyword>
<evidence type="ECO:0000256" key="10">
    <source>
        <dbReference type="RuleBase" id="RU362131"/>
    </source>
</evidence>
<dbReference type="InterPro" id="IPR004808">
    <property type="entry name" value="AP_endonuc_1"/>
</dbReference>
<evidence type="ECO:0000256" key="6">
    <source>
        <dbReference type="ARBA" id="ARBA00022842"/>
    </source>
</evidence>
<dbReference type="InterPro" id="IPR020848">
    <property type="entry name" value="AP_endonuclease_F1_CS"/>
</dbReference>
<dbReference type="CDD" id="cd09087">
    <property type="entry name" value="Ape1-like_AP-endo"/>
    <property type="match status" value="1"/>
</dbReference>
<dbReference type="NCBIfam" id="TIGR00633">
    <property type="entry name" value="xth"/>
    <property type="match status" value="1"/>
</dbReference>
<evidence type="ECO:0000313" key="14">
    <source>
        <dbReference type="Proteomes" id="UP000652761"/>
    </source>
</evidence>
<dbReference type="InterPro" id="IPR019825">
    <property type="entry name" value="Lectin_legB_Mn/Ca_BS"/>
</dbReference>
<feature type="binding site" evidence="8">
    <location>
        <position position="461"/>
    </location>
    <ligand>
        <name>Mg(2+)</name>
        <dbReference type="ChEBI" id="CHEBI:18420"/>
        <label>1</label>
    </ligand>
</feature>
<evidence type="ECO:0000256" key="1">
    <source>
        <dbReference type="ARBA" id="ARBA00001936"/>
    </source>
</evidence>
<dbReference type="GO" id="GO:0003677">
    <property type="term" value="F:DNA binding"/>
    <property type="evidence" value="ECO:0007669"/>
    <property type="project" value="InterPro"/>
</dbReference>
<dbReference type="GO" id="GO:0008081">
    <property type="term" value="F:phosphoric diester hydrolase activity"/>
    <property type="evidence" value="ECO:0007669"/>
    <property type="project" value="TreeGrafter"/>
</dbReference>
<comment type="similarity">
    <text evidence="2 10">Belongs to the DNA repair enzymes AP/ExoA family.</text>
</comment>
<keyword evidence="10" id="KW-0234">DNA repair</keyword>
<evidence type="ECO:0000256" key="2">
    <source>
        <dbReference type="ARBA" id="ARBA00007092"/>
    </source>
</evidence>
<dbReference type="FunFam" id="3.60.10.10:FF:000041">
    <property type="entry name" value="DNA-(apurinic or apyrimidinic site) lyase"/>
    <property type="match status" value="1"/>
</dbReference>
<comment type="caution">
    <text evidence="13">The sequence shown here is derived from an EMBL/GenBank/DDBJ whole genome shotgun (WGS) entry which is preliminary data.</text>
</comment>
<evidence type="ECO:0000256" key="7">
    <source>
        <dbReference type="PIRSR" id="PIRSR604808-1"/>
    </source>
</evidence>
<feature type="site" description="Important for catalytic activity" evidence="9">
    <location>
        <position position="533"/>
    </location>
</feature>
<dbReference type="GO" id="GO:0003906">
    <property type="term" value="F:DNA-(apurinic or apyrimidinic site) endonuclease activity"/>
    <property type="evidence" value="ECO:0007669"/>
    <property type="project" value="TreeGrafter"/>
</dbReference>
<dbReference type="PROSITE" id="PS51435">
    <property type="entry name" value="AP_NUCLEASE_F1_4"/>
    <property type="match status" value="1"/>
</dbReference>
<keyword evidence="10" id="KW-0227">DNA damage</keyword>
<evidence type="ECO:0000256" key="3">
    <source>
        <dbReference type="ARBA" id="ARBA00022723"/>
    </source>
</evidence>
<dbReference type="Gene3D" id="1.10.720.30">
    <property type="entry name" value="SAP domain"/>
    <property type="match status" value="1"/>
</dbReference>
<reference evidence="13" key="1">
    <citation type="submission" date="2017-07" db="EMBL/GenBank/DDBJ databases">
        <title>Taro Niue Genome Assembly and Annotation.</title>
        <authorList>
            <person name="Atibalentja N."/>
            <person name="Keating K."/>
            <person name="Fields C.J."/>
        </authorList>
    </citation>
    <scope>NUCLEOTIDE SEQUENCE</scope>
    <source>
        <strain evidence="13">Niue_2</strain>
        <tissue evidence="13">Leaf</tissue>
    </source>
</reference>
<gene>
    <name evidence="13" type="ORF">Taro_001674</name>
</gene>
<feature type="compositionally biased region" description="Basic and acidic residues" evidence="11">
    <location>
        <begin position="157"/>
        <end position="173"/>
    </location>
</feature>
<dbReference type="AlphaFoldDB" id="A0A843TF94"/>
<comment type="cofactor">
    <cofactor evidence="1">
        <name>Mn(2+)</name>
        <dbReference type="ChEBI" id="CHEBI:29035"/>
    </cofactor>
</comment>
<keyword evidence="6 8" id="KW-0460">Magnesium</keyword>
<dbReference type="OrthoDB" id="498125at2759"/>
<keyword evidence="5" id="KW-0378">Hydrolase</keyword>
<protein>
    <recommendedName>
        <fullName evidence="10">DNA-(apurinic or apyrimidinic site) endonuclease</fullName>
        <ecNumber evidence="10">3.1.-.-</ecNumber>
    </recommendedName>
</protein>
<dbReference type="InterPro" id="IPR005135">
    <property type="entry name" value="Endo/exonuclease/phosphatase"/>
</dbReference>
<comment type="cofactor">
    <cofactor evidence="8 10">
        <name>Mg(2+)</name>
        <dbReference type="ChEBI" id="CHEBI:18420"/>
    </cofactor>
    <cofactor evidence="8 10">
        <name>Mn(2+)</name>
        <dbReference type="ChEBI" id="CHEBI:29035"/>
    </cofactor>
    <text evidence="8 10">Probably binds two magnesium or manganese ions per subunit.</text>
</comment>
<dbReference type="Gene3D" id="3.60.10.10">
    <property type="entry name" value="Endonuclease/exonuclease/phosphatase"/>
    <property type="match status" value="1"/>
</dbReference>
<dbReference type="InterPro" id="IPR003034">
    <property type="entry name" value="SAP_dom"/>
</dbReference>
<feature type="binding site" evidence="8">
    <location>
        <position position="304"/>
    </location>
    <ligand>
        <name>Mg(2+)</name>
        <dbReference type="ChEBI" id="CHEBI:18420"/>
        <label>1</label>
    </ligand>
</feature>
<proteinExistence type="inferred from homology"/>
<feature type="region of interest" description="Disordered" evidence="11">
    <location>
        <begin position="157"/>
        <end position="191"/>
    </location>
</feature>
<feature type="active site" description="Proton donor/acceptor" evidence="7">
    <location>
        <position position="461"/>
    </location>
</feature>
<sequence length="568" mass="63948">MEVGIMLSPFEGARISHLGNLVCCSCALAPRDFRVRALTVLGRGEMGAKRWALNTPNAGEKKVKKSVGCTRQPEDGKAGEENRDLGIDTLRKDHSRLEAMTVKELRAVIKDNGINAKGRKQDLISALENFLLKREDESTSLTNKVALPTIKTKAAKETPSEVKTKDLPVEDSTHIVTSEQDVSGSRKLKSRGKLQMQQSEYHEGHSGTSWFILYFFVYMFAVENWAIMDILTILILDSSGSQTIVEESSKTSLKGMSLPAISDEPWTILAHKKPKPGWVPYNPKTMRPPTLPDSTKSVKLISWNVNGLRALLRSGGLDTVRRENFDVLCLQETKMQARMQLHLRKQYSTEKDVDEIKDRLIEGYDNSFWTCSVSKLGYSGTAVISRIKPISVKYGLGIQDHDGEGRLVTVEFDTFYLLGGYVPNSGEGLRRLTYRITEWDTSLSNYMKDLEKSKPVILTGDLNCAHEEIDIYNPAGNRRSAGFTDEERQSFEKNFLSRGFVDTFRRQHPGVVGYTYWGFRHGGRRTNRGWRLDYFLVSECMADDVHDSYIMPDVVGSDHCPIGLVLKV</sequence>
<organism evidence="13 14">
    <name type="scientific">Colocasia esculenta</name>
    <name type="common">Wild taro</name>
    <name type="synonym">Arum esculentum</name>
    <dbReference type="NCBI Taxonomy" id="4460"/>
    <lineage>
        <taxon>Eukaryota</taxon>
        <taxon>Viridiplantae</taxon>
        <taxon>Streptophyta</taxon>
        <taxon>Embryophyta</taxon>
        <taxon>Tracheophyta</taxon>
        <taxon>Spermatophyta</taxon>
        <taxon>Magnoliopsida</taxon>
        <taxon>Liliopsida</taxon>
        <taxon>Araceae</taxon>
        <taxon>Aroideae</taxon>
        <taxon>Colocasieae</taxon>
        <taxon>Colocasia</taxon>
    </lineage>
</organism>
<feature type="active site" evidence="7">
    <location>
        <position position="421"/>
    </location>
</feature>
<dbReference type="PROSITE" id="PS00726">
    <property type="entry name" value="AP_NUCLEASE_F1_1"/>
    <property type="match status" value="1"/>
</dbReference>
<keyword evidence="8" id="KW-0464">Manganese</keyword>
<dbReference type="Proteomes" id="UP000652761">
    <property type="component" value="Unassembled WGS sequence"/>
</dbReference>
<keyword evidence="3 8" id="KW-0479">Metal-binding</keyword>
<feature type="domain" description="SAP" evidence="12">
    <location>
        <begin position="97"/>
        <end position="131"/>
    </location>
</feature>
<feature type="binding site" evidence="8">
    <location>
        <position position="558"/>
    </location>
    <ligand>
        <name>Mg(2+)</name>
        <dbReference type="ChEBI" id="CHEBI:18420"/>
        <label>1</label>
    </ligand>
</feature>
<evidence type="ECO:0000313" key="13">
    <source>
        <dbReference type="EMBL" id="MQL69391.1"/>
    </source>
</evidence>
<dbReference type="GO" id="GO:0006284">
    <property type="term" value="P:base-excision repair"/>
    <property type="evidence" value="ECO:0007669"/>
    <property type="project" value="TreeGrafter"/>
</dbReference>
<dbReference type="GO" id="GO:0005634">
    <property type="term" value="C:nucleus"/>
    <property type="evidence" value="ECO:0007669"/>
    <property type="project" value="TreeGrafter"/>
</dbReference>
<evidence type="ECO:0000259" key="12">
    <source>
        <dbReference type="PROSITE" id="PS50800"/>
    </source>
</evidence>
<dbReference type="InterPro" id="IPR036691">
    <property type="entry name" value="Endo/exonu/phosph_ase_sf"/>
</dbReference>
<feature type="compositionally biased region" description="Polar residues" evidence="11">
    <location>
        <begin position="174"/>
        <end position="183"/>
    </location>
</feature>
<evidence type="ECO:0000256" key="5">
    <source>
        <dbReference type="ARBA" id="ARBA00022801"/>
    </source>
</evidence>